<dbReference type="STRING" id="1697053.AKN87_06940"/>
<dbReference type="InterPro" id="IPR036680">
    <property type="entry name" value="SPOR-like_sf"/>
</dbReference>
<dbReference type="KEGG" id="pbb:AKN87_06940"/>
<dbReference type="InterPro" id="IPR052026">
    <property type="entry name" value="ExeA_AAA_ATPase_DNA-bind"/>
</dbReference>
<dbReference type="SUPFAM" id="SSF52540">
    <property type="entry name" value="P-loop containing nucleoside triphosphate hydrolases"/>
    <property type="match status" value="1"/>
</dbReference>
<organism evidence="4 5">
    <name type="scientific">Thiopseudomonas alkaliphila</name>
    <dbReference type="NCBI Taxonomy" id="1697053"/>
    <lineage>
        <taxon>Bacteria</taxon>
        <taxon>Pseudomonadati</taxon>
        <taxon>Pseudomonadota</taxon>
        <taxon>Gammaproteobacteria</taxon>
        <taxon>Pseudomonadales</taxon>
        <taxon>Pseudomonadaceae</taxon>
        <taxon>Thiopseudomonas</taxon>
    </lineage>
</organism>
<feature type="region of interest" description="Disordered" evidence="1">
    <location>
        <begin position="368"/>
        <end position="391"/>
    </location>
</feature>
<dbReference type="PANTHER" id="PTHR35894:SF7">
    <property type="entry name" value="GENERAL SECRETION PATHWAY PROTEIN A-RELATED"/>
    <property type="match status" value="1"/>
</dbReference>
<keyword evidence="2" id="KW-0812">Transmembrane</keyword>
<dbReference type="Gene3D" id="3.30.70.1070">
    <property type="entry name" value="Sporulation related repeat"/>
    <property type="match status" value="1"/>
</dbReference>
<proteinExistence type="predicted"/>
<dbReference type="InterPro" id="IPR049945">
    <property type="entry name" value="AAA_22"/>
</dbReference>
<evidence type="ECO:0000256" key="1">
    <source>
        <dbReference type="SAM" id="MobiDB-lite"/>
    </source>
</evidence>
<dbReference type="PANTHER" id="PTHR35894">
    <property type="entry name" value="GENERAL SECRETION PATHWAY PROTEIN A-RELATED"/>
    <property type="match status" value="1"/>
</dbReference>
<protein>
    <recommendedName>
        <fullName evidence="3">SPOR domain-containing protein</fullName>
    </recommendedName>
</protein>
<dbReference type="GeneID" id="93984006"/>
<dbReference type="RefSeq" id="WP_053100533.1">
    <property type="nucleotide sequence ID" value="NZ_CP012358.1"/>
</dbReference>
<dbReference type="SUPFAM" id="SSF110997">
    <property type="entry name" value="Sporulation related repeat"/>
    <property type="match status" value="1"/>
</dbReference>
<evidence type="ECO:0000313" key="5">
    <source>
        <dbReference type="Proteomes" id="UP000063953"/>
    </source>
</evidence>
<dbReference type="Gene3D" id="3.40.50.300">
    <property type="entry name" value="P-loop containing nucleotide triphosphate hydrolases"/>
    <property type="match status" value="1"/>
</dbReference>
<sequence length="391" mass="43469">MDPQLIEYFGFSQDPFVEGLPGQQFYNPKRKSVLAELHFLAEQGQHFLLVTGPQGSGRSTLATAFLATCATTDICLHLSINGVSDAGGLQYQVAQKLEVADDLLQILDRLVLLKQQDKTLYLVVDNAENLDDSALLFLLRLAQGSQGASAQVIVFAQDSILANLKLVSDNQSLYQQLALEAWDFIESMDYLNFRLTMAGKSVDLFSDQEQAAIYRAAEGWPGRLHEEAEELLYVKADSQPPERGKKILELKKIGLALAALLILLGVTISLWNYSSNTSPSAPQMLEVPLEVNVPESSITPDAAWYMKQNPNHYTLQILATRSETAAKNYINLHGMDYHYFIKNQQNNKLFVVTYGAFNSAEAAKKRADDVKASSNDQPWARTFGSIQQEIE</sequence>
<dbReference type="Pfam" id="PF05036">
    <property type="entry name" value="SPOR"/>
    <property type="match status" value="1"/>
</dbReference>
<dbReference type="EMBL" id="CP012365">
    <property type="protein sequence ID" value="AKX59358.1"/>
    <property type="molecule type" value="Genomic_DNA"/>
</dbReference>
<evidence type="ECO:0000256" key="2">
    <source>
        <dbReference type="SAM" id="Phobius"/>
    </source>
</evidence>
<dbReference type="Pfam" id="PF13401">
    <property type="entry name" value="AAA_22"/>
    <property type="match status" value="1"/>
</dbReference>
<dbReference type="AlphaFoldDB" id="A0A0K1XDU5"/>
<feature type="transmembrane region" description="Helical" evidence="2">
    <location>
        <begin position="253"/>
        <end position="273"/>
    </location>
</feature>
<dbReference type="PROSITE" id="PS51724">
    <property type="entry name" value="SPOR"/>
    <property type="match status" value="1"/>
</dbReference>
<keyword evidence="5" id="KW-1185">Reference proteome</keyword>
<dbReference type="GO" id="GO:0042834">
    <property type="term" value="F:peptidoglycan binding"/>
    <property type="evidence" value="ECO:0007669"/>
    <property type="project" value="InterPro"/>
</dbReference>
<keyword evidence="2" id="KW-0472">Membrane</keyword>
<gene>
    <name evidence="4" type="ORF">AKN88_04950</name>
</gene>
<feature type="domain" description="SPOR" evidence="3">
    <location>
        <begin position="307"/>
        <end position="383"/>
    </location>
</feature>
<dbReference type="OrthoDB" id="6189127at2"/>
<evidence type="ECO:0000313" key="4">
    <source>
        <dbReference type="EMBL" id="AKX59358.1"/>
    </source>
</evidence>
<evidence type="ECO:0000259" key="3">
    <source>
        <dbReference type="PROSITE" id="PS51724"/>
    </source>
</evidence>
<dbReference type="GO" id="GO:0016887">
    <property type="term" value="F:ATP hydrolysis activity"/>
    <property type="evidence" value="ECO:0007669"/>
    <property type="project" value="InterPro"/>
</dbReference>
<dbReference type="InterPro" id="IPR007730">
    <property type="entry name" value="SPOR-like_dom"/>
</dbReference>
<keyword evidence="2" id="KW-1133">Transmembrane helix</keyword>
<dbReference type="Proteomes" id="UP000063953">
    <property type="component" value="Chromosome"/>
</dbReference>
<reference evidence="4 5" key="1">
    <citation type="journal article" date="2015" name="Genome Announc.">
        <title>Genome Sequences of Oblitimonas alkaliphila gen. nov. sp. nov. (Proposed), a Novel Bacterium of the Pseudomonadaceae Family.</title>
        <authorList>
            <person name="Lauer A.C."/>
            <person name="Nicholson A.C."/>
            <person name="Humrighouse B.W."/>
            <person name="Emery B."/>
            <person name="Drobish A."/>
            <person name="Juieng P."/>
            <person name="Loparev V."/>
            <person name="McQuiston J.R."/>
        </authorList>
    </citation>
    <scope>NUCLEOTIDE SEQUENCE [LARGE SCALE GENOMIC DNA]</scope>
    <source>
        <strain evidence="4 5">E5571</strain>
    </source>
</reference>
<name>A0A0K1XDU5_9GAMM</name>
<dbReference type="InterPro" id="IPR027417">
    <property type="entry name" value="P-loop_NTPase"/>
</dbReference>
<accession>A0A0K1XDU5</accession>